<protein>
    <submittedName>
        <fullName evidence="10">Os12g0563000 protein</fullName>
    </submittedName>
</protein>
<keyword evidence="6 8" id="KW-0472">Membrane</keyword>
<evidence type="ECO:0000313" key="10">
    <source>
        <dbReference type="EMBL" id="BAT17663.1"/>
    </source>
</evidence>
<evidence type="ECO:0000256" key="6">
    <source>
        <dbReference type="ARBA" id="ARBA00023136"/>
    </source>
</evidence>
<dbReference type="OMA" id="HEEKSKW"/>
<evidence type="ECO:0000259" key="9">
    <source>
        <dbReference type="SMART" id="SM00563"/>
    </source>
</evidence>
<dbReference type="Pfam" id="PF01553">
    <property type="entry name" value="Acyltransferase"/>
    <property type="match status" value="1"/>
</dbReference>
<reference evidence="10 11" key="2">
    <citation type="journal article" date="2013" name="Plant Cell Physiol.">
        <title>Rice Annotation Project Database (RAP-DB): an integrative and interactive database for rice genomics.</title>
        <authorList>
            <person name="Sakai H."/>
            <person name="Lee S.S."/>
            <person name="Tanaka T."/>
            <person name="Numa H."/>
            <person name="Kim J."/>
            <person name="Kawahara Y."/>
            <person name="Wakimoto H."/>
            <person name="Yang C.C."/>
            <person name="Iwamoto M."/>
            <person name="Abe T."/>
            <person name="Yamada Y."/>
            <person name="Muto A."/>
            <person name="Inokuchi H."/>
            <person name="Ikemura T."/>
            <person name="Matsumoto T."/>
            <person name="Sasaki T."/>
            <person name="Itoh T."/>
        </authorList>
    </citation>
    <scope>NUCLEOTIDE SEQUENCE [LARGE SCALE GENOMIC DNA]</scope>
    <source>
        <strain evidence="11">cv. Nipponbare</strain>
    </source>
</reference>
<dbReference type="GO" id="GO:0016791">
    <property type="term" value="F:phosphatase activity"/>
    <property type="evidence" value="ECO:0000318"/>
    <property type="project" value="GO_Central"/>
</dbReference>
<dbReference type="PANTHER" id="PTHR15486">
    <property type="entry name" value="ANCIENT UBIQUITOUS PROTEIN"/>
    <property type="match status" value="1"/>
</dbReference>
<dbReference type="FunCoup" id="A0A0P0YBI3">
    <property type="interactions" value="3"/>
</dbReference>
<organism evidence="10 11">
    <name type="scientific">Oryza sativa subsp. japonica</name>
    <name type="common">Rice</name>
    <dbReference type="NCBI Taxonomy" id="39947"/>
    <lineage>
        <taxon>Eukaryota</taxon>
        <taxon>Viridiplantae</taxon>
        <taxon>Streptophyta</taxon>
        <taxon>Embryophyta</taxon>
        <taxon>Tracheophyta</taxon>
        <taxon>Spermatophyta</taxon>
        <taxon>Magnoliopsida</taxon>
        <taxon>Liliopsida</taxon>
        <taxon>Poales</taxon>
        <taxon>Poaceae</taxon>
        <taxon>BOP clade</taxon>
        <taxon>Oryzoideae</taxon>
        <taxon>Oryzeae</taxon>
        <taxon>Oryzinae</taxon>
        <taxon>Oryza</taxon>
        <taxon>Oryza sativa</taxon>
    </lineage>
</organism>
<dbReference type="SUPFAM" id="SSF69593">
    <property type="entry name" value="Glycerol-3-phosphate (1)-acyltransferase"/>
    <property type="match status" value="1"/>
</dbReference>
<dbReference type="Pfam" id="PF23270">
    <property type="entry name" value="HAD_RAM2_N"/>
    <property type="match status" value="1"/>
</dbReference>
<evidence type="ECO:0000256" key="1">
    <source>
        <dbReference type="ARBA" id="ARBA00004141"/>
    </source>
</evidence>
<keyword evidence="3" id="KW-0808">Transferase</keyword>
<dbReference type="OrthoDB" id="637950at2759"/>
<dbReference type="STRING" id="39947.A0A0P0YBI3"/>
<proteinExistence type="inferred from homology"/>
<dbReference type="InterPro" id="IPR056462">
    <property type="entry name" value="HAD_RAM2/GPAT1-8"/>
</dbReference>
<accession>A0A0P0YBI3</accession>
<dbReference type="KEGG" id="osa:4352530"/>
<dbReference type="GO" id="GO:0090447">
    <property type="term" value="F:glycerol-3-phosphate 2-O-acyltransferase activity"/>
    <property type="evidence" value="ECO:0000318"/>
    <property type="project" value="GO_Central"/>
</dbReference>
<feature type="region of interest" description="Disordered" evidence="7">
    <location>
        <begin position="369"/>
        <end position="388"/>
    </location>
</feature>
<dbReference type="GO" id="GO:0016020">
    <property type="term" value="C:membrane"/>
    <property type="evidence" value="ECO:0000318"/>
    <property type="project" value="GO_Central"/>
</dbReference>
<comment type="subcellular location">
    <subcellularLocation>
        <location evidence="1">Membrane</location>
        <topology evidence="1">Multi-pass membrane protein</topology>
    </subcellularLocation>
</comment>
<dbReference type="EMBL" id="AP014968">
    <property type="protein sequence ID" value="BAT17663.1"/>
    <property type="molecule type" value="Genomic_DNA"/>
</dbReference>
<dbReference type="AlphaFoldDB" id="A0A0P0YBI3"/>
<evidence type="ECO:0000256" key="4">
    <source>
        <dbReference type="ARBA" id="ARBA00022692"/>
    </source>
</evidence>
<comment type="similarity">
    <text evidence="2">Belongs to the GPAT/DAPAT family.</text>
</comment>
<dbReference type="PaxDb" id="39947-A0A0P0YBI3"/>
<dbReference type="Gramene" id="Os12t0563000-00">
    <property type="protein sequence ID" value="Os12t0563000-00"/>
    <property type="gene ID" value="Os12g0563000"/>
</dbReference>
<dbReference type="Proteomes" id="UP000059680">
    <property type="component" value="Chromosome 12"/>
</dbReference>
<dbReference type="eggNOG" id="ENOG502QRJ7">
    <property type="taxonomic scope" value="Eukaryota"/>
</dbReference>
<evidence type="ECO:0000256" key="8">
    <source>
        <dbReference type="SAM" id="Phobius"/>
    </source>
</evidence>
<name>A0A0P0YBI3_ORYSJ</name>
<sequence>MCTKIRSHCLPLYIHTMSPPCRGASVQVQPHAMAKTKLFPALFSLLLHGGAATLPPPRVPAVTVHGCTPPAARLSAGGEKTVTMVVDVEGALLRSSSSRSLFPYFMLVAVEAGSFLRGLLLLLLYPVISLLAGAGGGDVAVRAMAAVAFCGLRESRFRAGRTVLPRWLLDDVGKEAVDAIVTLTRRRSSPAATATVVWASSMPRVMVEPFLREYMAAAEGGGEVVVAAREMKVVWGFYTGVMEDGGEVAAASPEVRRAMEGVDDVVGFSGGSMDLLRSPLVSFCKEVYVVSHEEKSKWRPLPRRREYPRPLVFHDGRLAFLPTPLAAAAMLVWLPFGAALAATRLAVALALPYRHATLLLAATGQSWRLRGSPPPTPTPPPRRATGERRRGQLYVCNHRTLIDPVYVSIALDRPVRAVSYSLSRVSDLLSPIGATVRLARDRAHDGAAMARLLEAGAHVVVCPEGTTCREPYLLRFSPLFAELADGVVPVALAAEAAAFHGTTAGGWKSMDALCYLANPRMCYTVEFLPAVDASPVREGKAASTELANAVQRRVAEALGYESTMLTRKDKYLMLAGNDGVVRRRGDVGAK</sequence>
<feature type="compositionally biased region" description="Pro residues" evidence="7">
    <location>
        <begin position="372"/>
        <end position="382"/>
    </location>
</feature>
<dbReference type="InParanoid" id="A0A0P0YBI3"/>
<gene>
    <name evidence="10" type="ordered locus">Os12g0563000</name>
    <name evidence="10" type="ORF">OSNPB_120563000</name>
</gene>
<dbReference type="PANTHER" id="PTHR15486:SF29">
    <property type="entry name" value="OS12G0563000 PROTEIN"/>
    <property type="match status" value="1"/>
</dbReference>
<keyword evidence="5 8" id="KW-1133">Transmembrane helix</keyword>
<dbReference type="InterPro" id="IPR002123">
    <property type="entry name" value="Plipid/glycerol_acylTrfase"/>
</dbReference>
<reference evidence="10 11" key="3">
    <citation type="journal article" date="2013" name="Rice">
        <title>Improvement of the Oryza sativa Nipponbare reference genome using next generation sequence and optical map data.</title>
        <authorList>
            <person name="Kawahara Y."/>
            <person name="de la Bastide M."/>
            <person name="Hamilton J.P."/>
            <person name="Kanamori H."/>
            <person name="McCombie W.R."/>
            <person name="Ouyang S."/>
            <person name="Schwartz D.C."/>
            <person name="Tanaka T."/>
            <person name="Wu J."/>
            <person name="Zhou S."/>
            <person name="Childs K.L."/>
            <person name="Davidson R.M."/>
            <person name="Lin H."/>
            <person name="Quesada-Ocampo L."/>
            <person name="Vaillancourt B."/>
            <person name="Sakai H."/>
            <person name="Lee S.S."/>
            <person name="Kim J."/>
            <person name="Numa H."/>
            <person name="Itoh T."/>
            <person name="Buell C.R."/>
            <person name="Matsumoto T."/>
        </authorList>
    </citation>
    <scope>NUCLEOTIDE SEQUENCE [LARGE SCALE GENOMIC DNA]</scope>
    <source>
        <strain evidence="11">cv. Nipponbare</strain>
    </source>
</reference>
<feature type="transmembrane region" description="Helical" evidence="8">
    <location>
        <begin position="101"/>
        <end position="125"/>
    </location>
</feature>
<dbReference type="SMART" id="SM00563">
    <property type="entry name" value="PlsC"/>
    <property type="match status" value="1"/>
</dbReference>
<keyword evidence="4 8" id="KW-0812">Transmembrane</keyword>
<evidence type="ECO:0000256" key="3">
    <source>
        <dbReference type="ARBA" id="ARBA00022679"/>
    </source>
</evidence>
<evidence type="ECO:0000256" key="7">
    <source>
        <dbReference type="SAM" id="MobiDB-lite"/>
    </source>
</evidence>
<reference evidence="11" key="1">
    <citation type="journal article" date="2005" name="Nature">
        <title>The map-based sequence of the rice genome.</title>
        <authorList>
            <consortium name="International rice genome sequencing project (IRGSP)"/>
            <person name="Matsumoto T."/>
            <person name="Wu J."/>
            <person name="Kanamori H."/>
            <person name="Katayose Y."/>
            <person name="Fujisawa M."/>
            <person name="Namiki N."/>
            <person name="Mizuno H."/>
            <person name="Yamamoto K."/>
            <person name="Antonio B.A."/>
            <person name="Baba T."/>
            <person name="Sakata K."/>
            <person name="Nagamura Y."/>
            <person name="Aoki H."/>
            <person name="Arikawa K."/>
            <person name="Arita K."/>
            <person name="Bito T."/>
            <person name="Chiden Y."/>
            <person name="Fujitsuka N."/>
            <person name="Fukunaka R."/>
            <person name="Hamada M."/>
            <person name="Harada C."/>
            <person name="Hayashi A."/>
            <person name="Hijishita S."/>
            <person name="Honda M."/>
            <person name="Hosokawa S."/>
            <person name="Ichikawa Y."/>
            <person name="Idonuma A."/>
            <person name="Iijima M."/>
            <person name="Ikeda M."/>
            <person name="Ikeno M."/>
            <person name="Ito K."/>
            <person name="Ito S."/>
            <person name="Ito T."/>
            <person name="Ito Y."/>
            <person name="Ito Y."/>
            <person name="Iwabuchi A."/>
            <person name="Kamiya K."/>
            <person name="Karasawa W."/>
            <person name="Kurita K."/>
            <person name="Katagiri S."/>
            <person name="Kikuta A."/>
            <person name="Kobayashi H."/>
            <person name="Kobayashi N."/>
            <person name="Machita K."/>
            <person name="Maehara T."/>
            <person name="Masukawa M."/>
            <person name="Mizubayashi T."/>
            <person name="Mukai Y."/>
            <person name="Nagasaki H."/>
            <person name="Nagata Y."/>
            <person name="Naito S."/>
            <person name="Nakashima M."/>
            <person name="Nakama Y."/>
            <person name="Nakamichi Y."/>
            <person name="Nakamura M."/>
            <person name="Meguro A."/>
            <person name="Negishi M."/>
            <person name="Ohta I."/>
            <person name="Ohta T."/>
            <person name="Okamoto M."/>
            <person name="Ono N."/>
            <person name="Saji S."/>
            <person name="Sakaguchi M."/>
            <person name="Sakai K."/>
            <person name="Shibata M."/>
            <person name="Shimokawa T."/>
            <person name="Song J."/>
            <person name="Takazaki Y."/>
            <person name="Terasawa K."/>
            <person name="Tsugane M."/>
            <person name="Tsuji K."/>
            <person name="Ueda S."/>
            <person name="Waki K."/>
            <person name="Yamagata H."/>
            <person name="Yamamoto M."/>
            <person name="Yamamoto S."/>
            <person name="Yamane H."/>
            <person name="Yoshiki S."/>
            <person name="Yoshihara R."/>
            <person name="Yukawa K."/>
            <person name="Zhong H."/>
            <person name="Yano M."/>
            <person name="Yuan Q."/>
            <person name="Ouyang S."/>
            <person name="Liu J."/>
            <person name="Jones K.M."/>
            <person name="Gansberger K."/>
            <person name="Moffat K."/>
            <person name="Hill J."/>
            <person name="Bera J."/>
            <person name="Fadrosh D."/>
            <person name="Jin S."/>
            <person name="Johri S."/>
            <person name="Kim M."/>
            <person name="Overton L."/>
            <person name="Reardon M."/>
            <person name="Tsitrin T."/>
            <person name="Vuong H."/>
            <person name="Weaver B."/>
            <person name="Ciecko A."/>
            <person name="Tallon L."/>
            <person name="Jackson J."/>
            <person name="Pai G."/>
            <person name="Aken S.V."/>
            <person name="Utterback T."/>
            <person name="Reidmuller S."/>
            <person name="Feldblyum T."/>
            <person name="Hsiao J."/>
            <person name="Zismann V."/>
            <person name="Iobst S."/>
            <person name="de Vazeille A.R."/>
            <person name="Buell C.R."/>
            <person name="Ying K."/>
            <person name="Li Y."/>
            <person name="Lu T."/>
            <person name="Huang Y."/>
            <person name="Zhao Q."/>
            <person name="Feng Q."/>
            <person name="Zhang L."/>
            <person name="Zhu J."/>
            <person name="Weng Q."/>
            <person name="Mu J."/>
            <person name="Lu Y."/>
            <person name="Fan D."/>
            <person name="Liu Y."/>
            <person name="Guan J."/>
            <person name="Zhang Y."/>
            <person name="Yu S."/>
            <person name="Liu X."/>
            <person name="Zhang Y."/>
            <person name="Hong G."/>
            <person name="Han B."/>
            <person name="Choisne N."/>
            <person name="Demange N."/>
            <person name="Orjeda G."/>
            <person name="Samain S."/>
            <person name="Cattolico L."/>
            <person name="Pelletier E."/>
            <person name="Couloux A."/>
            <person name="Segurens B."/>
            <person name="Wincker P."/>
            <person name="D'Hont A."/>
            <person name="Scarpelli C."/>
            <person name="Weissenbach J."/>
            <person name="Salanoubat M."/>
            <person name="Quetier F."/>
            <person name="Yu Y."/>
            <person name="Kim H.R."/>
            <person name="Rambo T."/>
            <person name="Currie J."/>
            <person name="Collura K."/>
            <person name="Luo M."/>
            <person name="Yang T."/>
            <person name="Ammiraju J.S.S."/>
            <person name="Engler F."/>
            <person name="Soderlund C."/>
            <person name="Wing R.A."/>
            <person name="Palmer L.E."/>
            <person name="de la Bastide M."/>
            <person name="Spiegel L."/>
            <person name="Nascimento L."/>
            <person name="Zutavern T."/>
            <person name="O'Shaughnessy A."/>
            <person name="Dike S."/>
            <person name="Dedhia N."/>
            <person name="Preston R."/>
            <person name="Balija V."/>
            <person name="McCombie W.R."/>
            <person name="Chow T."/>
            <person name="Chen H."/>
            <person name="Chung M."/>
            <person name="Chen C."/>
            <person name="Shaw J."/>
            <person name="Wu H."/>
            <person name="Hsiao K."/>
            <person name="Chao Y."/>
            <person name="Chu M."/>
            <person name="Cheng C."/>
            <person name="Hour A."/>
            <person name="Lee P."/>
            <person name="Lin S."/>
            <person name="Lin Y."/>
            <person name="Liou J."/>
            <person name="Liu S."/>
            <person name="Hsing Y."/>
            <person name="Raghuvanshi S."/>
            <person name="Mohanty A."/>
            <person name="Bharti A.K."/>
            <person name="Gaur A."/>
            <person name="Gupta V."/>
            <person name="Kumar D."/>
            <person name="Ravi V."/>
            <person name="Vij S."/>
            <person name="Kapur A."/>
            <person name="Khurana P."/>
            <person name="Khurana P."/>
            <person name="Khurana J.P."/>
            <person name="Tyagi A.K."/>
            <person name="Gaikwad K."/>
            <person name="Singh A."/>
            <person name="Dalal V."/>
            <person name="Srivastava S."/>
            <person name="Dixit A."/>
            <person name="Pal A.K."/>
            <person name="Ghazi I.A."/>
            <person name="Yadav M."/>
            <person name="Pandit A."/>
            <person name="Bhargava A."/>
            <person name="Sureshbabu K."/>
            <person name="Batra K."/>
            <person name="Sharma T.R."/>
            <person name="Mohapatra T."/>
            <person name="Singh N.K."/>
            <person name="Messing J."/>
            <person name="Nelson A.B."/>
            <person name="Fuks G."/>
            <person name="Kavchok S."/>
            <person name="Keizer G."/>
            <person name="Linton E."/>
            <person name="Llaca V."/>
            <person name="Song R."/>
            <person name="Tanyolac B."/>
            <person name="Young S."/>
            <person name="Ho-Il K."/>
            <person name="Hahn J.H."/>
            <person name="Sangsakoo G."/>
            <person name="Vanavichit A."/>
            <person name="de Mattos Luiz.A.T."/>
            <person name="Zimmer P.D."/>
            <person name="Malone G."/>
            <person name="Dellagostin O."/>
            <person name="de Oliveira A.C."/>
            <person name="Bevan M."/>
            <person name="Bancroft I."/>
            <person name="Minx P."/>
            <person name="Cordum H."/>
            <person name="Wilson R."/>
            <person name="Cheng Z."/>
            <person name="Jin W."/>
            <person name="Jiang J."/>
            <person name="Leong S.A."/>
            <person name="Iwama H."/>
            <person name="Gojobori T."/>
            <person name="Itoh T."/>
            <person name="Niimura Y."/>
            <person name="Fujii Y."/>
            <person name="Habara T."/>
            <person name="Sakai H."/>
            <person name="Sato Y."/>
            <person name="Wilson G."/>
            <person name="Kumar K."/>
            <person name="McCouch S."/>
            <person name="Juretic N."/>
            <person name="Hoen D."/>
            <person name="Wright S."/>
            <person name="Bruskiewich R."/>
            <person name="Bureau T."/>
            <person name="Miyao A."/>
            <person name="Hirochika H."/>
            <person name="Nishikawa T."/>
            <person name="Kadowaki K."/>
            <person name="Sugiura M."/>
            <person name="Burr B."/>
            <person name="Sasaki T."/>
        </authorList>
    </citation>
    <scope>NUCLEOTIDE SEQUENCE [LARGE SCALE GENOMIC DNA]</scope>
    <source>
        <strain evidence="11">cv. Nipponbare</strain>
    </source>
</reference>
<keyword evidence="11" id="KW-1185">Reference proteome</keyword>
<evidence type="ECO:0000313" key="11">
    <source>
        <dbReference type="Proteomes" id="UP000059680"/>
    </source>
</evidence>
<feature type="domain" description="Phospholipid/glycerol acyltransferase" evidence="9">
    <location>
        <begin position="392"/>
        <end position="495"/>
    </location>
</feature>
<dbReference type="GO" id="GO:0010143">
    <property type="term" value="P:cutin biosynthetic process"/>
    <property type="evidence" value="ECO:0000318"/>
    <property type="project" value="GO_Central"/>
</dbReference>
<evidence type="ECO:0000256" key="5">
    <source>
        <dbReference type="ARBA" id="ARBA00022989"/>
    </source>
</evidence>
<evidence type="ECO:0000256" key="2">
    <source>
        <dbReference type="ARBA" id="ARBA00007937"/>
    </source>
</evidence>